<organism evidence="2 3">
    <name type="scientific">Chitinophaga filiformis</name>
    <name type="common">Myxococcus filiformis</name>
    <name type="synonym">Flexibacter filiformis</name>
    <dbReference type="NCBI Taxonomy" id="104663"/>
    <lineage>
        <taxon>Bacteria</taxon>
        <taxon>Pseudomonadati</taxon>
        <taxon>Bacteroidota</taxon>
        <taxon>Chitinophagia</taxon>
        <taxon>Chitinophagales</taxon>
        <taxon>Chitinophagaceae</taxon>
        <taxon>Chitinophaga</taxon>
    </lineage>
</organism>
<sequence>MRILYLYALLVLWSGAVMAQKISYTEPERDDYKSTEFEIIGRVSGNILVYKSDRGDYVVSIYDNAMGLKSRVKLDFLPKKLISVDFVAYADKVFMLYQFQRKDAVYSFCATMDGNARFADAPVLVDSTRIGFYSKENKVYSVEYSEDRNKIMVYKINQDKENDNVFYTFLYDSAFKLINNSRVSLPMESKKSFLSNFNLTNEGDLLFNKLERTSNRDYIVSGSLIIKRAVVDSFENVPMQLKTQLLDEVKMKVDNNNKKVLVTAFYYKQKRGNVEGLYVSKYDYVQKQLLYEKEVAFTPELKNNAKGESSTNAAFNDYFIRKIINTANGGFIVTAESYYTTSRTQPWNRWNYMYGPYGMYTPYYYSPYSPFYYNPWYNNYNSQDRFHYDNIAVLSLDNDGNLLWSNFVHKSQYDDGSDLYLSYLMVNIGSELRFLFNDLDRRSYILTDNSVQPDGKASRMPTLRNLDKGFTWMPRYGKQISGRSVLVPCIYRNYICFAKIDF</sequence>
<dbReference type="OrthoDB" id="1490253at2"/>
<dbReference type="EMBL" id="FNBN01000001">
    <property type="protein sequence ID" value="SDE91813.1"/>
    <property type="molecule type" value="Genomic_DNA"/>
</dbReference>
<dbReference type="Proteomes" id="UP000199045">
    <property type="component" value="Unassembled WGS sequence"/>
</dbReference>
<feature type="chain" id="PRO_5011712490" evidence="1">
    <location>
        <begin position="20"/>
        <end position="502"/>
    </location>
</feature>
<evidence type="ECO:0000313" key="3">
    <source>
        <dbReference type="Proteomes" id="UP000199045"/>
    </source>
</evidence>
<name>A0A1G7GUU1_CHIFI</name>
<feature type="signal peptide" evidence="1">
    <location>
        <begin position="1"/>
        <end position="19"/>
    </location>
</feature>
<dbReference type="AlphaFoldDB" id="A0A1G7GUU1"/>
<gene>
    <name evidence="2" type="ORF">SAMN04488121_101167</name>
</gene>
<reference evidence="2 3" key="1">
    <citation type="submission" date="2016-10" db="EMBL/GenBank/DDBJ databases">
        <authorList>
            <person name="de Groot N.N."/>
        </authorList>
    </citation>
    <scope>NUCLEOTIDE SEQUENCE [LARGE SCALE GENOMIC DNA]</scope>
    <source>
        <strain evidence="2 3">DSM 527</strain>
    </source>
</reference>
<evidence type="ECO:0000313" key="2">
    <source>
        <dbReference type="EMBL" id="SDE91813.1"/>
    </source>
</evidence>
<protein>
    <submittedName>
        <fullName evidence="2">Uncharacterized protein</fullName>
    </submittedName>
</protein>
<keyword evidence="1" id="KW-0732">Signal</keyword>
<evidence type="ECO:0000256" key="1">
    <source>
        <dbReference type="SAM" id="SignalP"/>
    </source>
</evidence>
<dbReference type="RefSeq" id="WP_143011312.1">
    <property type="nucleotide sequence ID" value="NZ_FNBN01000001.1"/>
</dbReference>
<proteinExistence type="predicted"/>
<dbReference type="STRING" id="104663.SAMN04488121_101167"/>
<accession>A0A1G7GUU1</accession>